<proteinExistence type="predicted"/>
<dbReference type="Proteomes" id="UP001180825">
    <property type="component" value="Unassembled WGS sequence"/>
</dbReference>
<reference evidence="1 2" key="1">
    <citation type="submission" date="2023-07" db="EMBL/GenBank/DDBJ databases">
        <title>Sorghum-associated microbial communities from plants grown in Nebraska, USA.</title>
        <authorList>
            <person name="Schachtman D."/>
        </authorList>
    </citation>
    <scope>NUCLEOTIDE SEQUENCE [LARGE SCALE GENOMIC DNA]</scope>
    <source>
        <strain evidence="1 2">BE316</strain>
    </source>
</reference>
<protein>
    <submittedName>
        <fullName evidence="1">Uncharacterized protein (DUF2384 family)</fullName>
    </submittedName>
</protein>
<name>A0ABU2AGY6_9BURK</name>
<evidence type="ECO:0000313" key="2">
    <source>
        <dbReference type="Proteomes" id="UP001180825"/>
    </source>
</evidence>
<sequence>MTISASVAAFIAGQRELLYRLEQFAETPAYSRLLTVAAPMVDGDEPWLAEWLIQPAFTLRELPIDTLTRPGGQELVELLLARIAACVVA</sequence>
<keyword evidence="2" id="KW-1185">Reference proteome</keyword>
<dbReference type="RefSeq" id="WP_310333246.1">
    <property type="nucleotide sequence ID" value="NZ_JAVDXV010000015.1"/>
</dbReference>
<comment type="caution">
    <text evidence="1">The sequence shown here is derived from an EMBL/GenBank/DDBJ whole genome shotgun (WGS) entry which is preliminary data.</text>
</comment>
<evidence type="ECO:0000313" key="1">
    <source>
        <dbReference type="EMBL" id="MDR7336245.1"/>
    </source>
</evidence>
<organism evidence="1 2">
    <name type="scientific">Roseateles asaccharophilus</name>
    <dbReference type="NCBI Taxonomy" id="582607"/>
    <lineage>
        <taxon>Bacteria</taxon>
        <taxon>Pseudomonadati</taxon>
        <taxon>Pseudomonadota</taxon>
        <taxon>Betaproteobacteria</taxon>
        <taxon>Burkholderiales</taxon>
        <taxon>Sphaerotilaceae</taxon>
        <taxon>Roseateles</taxon>
    </lineage>
</organism>
<accession>A0ABU2AGY6</accession>
<gene>
    <name evidence="1" type="ORF">J2X21_005419</name>
</gene>
<dbReference type="EMBL" id="JAVDXV010000015">
    <property type="protein sequence ID" value="MDR7336245.1"/>
    <property type="molecule type" value="Genomic_DNA"/>
</dbReference>